<dbReference type="Gene3D" id="1.25.10.10">
    <property type="entry name" value="Leucine-rich Repeat Variant"/>
    <property type="match status" value="1"/>
</dbReference>
<reference evidence="2" key="1">
    <citation type="submission" date="2021-09" db="EMBL/GenBank/DDBJ databases">
        <authorList>
            <consortium name="AG Swart"/>
            <person name="Singh M."/>
            <person name="Singh A."/>
            <person name="Seah K."/>
            <person name="Emmerich C."/>
        </authorList>
    </citation>
    <scope>NUCLEOTIDE SEQUENCE</scope>
    <source>
        <strain evidence="2">ATCC30299</strain>
    </source>
</reference>
<dbReference type="InterPro" id="IPR011989">
    <property type="entry name" value="ARM-like"/>
</dbReference>
<dbReference type="AlphaFoldDB" id="A0AAU9JKH9"/>
<name>A0AAU9JKH9_9CILI</name>
<comment type="caution">
    <text evidence="2">The sequence shown here is derived from an EMBL/GenBank/DDBJ whole genome shotgun (WGS) entry which is preliminary data.</text>
</comment>
<evidence type="ECO:0000313" key="2">
    <source>
        <dbReference type="EMBL" id="CAG9325558.1"/>
    </source>
</evidence>
<gene>
    <name evidence="2" type="ORF">BSTOLATCC_MIC38809</name>
</gene>
<evidence type="ECO:0000313" key="3">
    <source>
        <dbReference type="Proteomes" id="UP001162131"/>
    </source>
</evidence>
<evidence type="ECO:0000256" key="1">
    <source>
        <dbReference type="ARBA" id="ARBA00006385"/>
    </source>
</evidence>
<comment type="similarity">
    <text evidence="1">Belongs to the CNOT9 family.</text>
</comment>
<dbReference type="InterPro" id="IPR007216">
    <property type="entry name" value="CNOT9"/>
</dbReference>
<dbReference type="GO" id="GO:0030014">
    <property type="term" value="C:CCR4-NOT complex"/>
    <property type="evidence" value="ECO:0007669"/>
    <property type="project" value="InterPro"/>
</dbReference>
<dbReference type="Pfam" id="PF04078">
    <property type="entry name" value="Rcd1"/>
    <property type="match status" value="1"/>
</dbReference>
<proteinExistence type="inferred from homology"/>
<keyword evidence="3" id="KW-1185">Reference proteome</keyword>
<dbReference type="GO" id="GO:0006402">
    <property type="term" value="P:mRNA catabolic process"/>
    <property type="evidence" value="ECO:0007669"/>
    <property type="project" value="InterPro"/>
</dbReference>
<dbReference type="SUPFAM" id="SSF48371">
    <property type="entry name" value="ARM repeat"/>
    <property type="match status" value="1"/>
</dbReference>
<sequence length="282" mass="32144">MENIKQVMSKLVQDLIIPEKREEALVELSRNRESFTELAPILWHSVGTIAALLQEIVDVYPLLVPPTLSVTASNRVCNVLALLQCVASHTETRSLFLSAHIPLFLYPFLNTISNSRPYEYLKLTSLGVIGALVKADDPEVINFLIHTEIIPLCLRIMDRGSELSKTVATFIIQKILSDENGLVYLCQTFDRLHTVCSVLNNMIDTMKETPSQRLLKHIVRCFLRISEHAKGREFLRKYIPASFKEPTQAMMMDENTRRWLTTTLYNLGMTNPIENKIPAFQV</sequence>
<dbReference type="Proteomes" id="UP001162131">
    <property type="component" value="Unassembled WGS sequence"/>
</dbReference>
<dbReference type="FunFam" id="1.25.10.10:FF:000334">
    <property type="entry name" value="Cell differentiation protein-like protein"/>
    <property type="match status" value="1"/>
</dbReference>
<protein>
    <recommendedName>
        <fullName evidence="4">CCR4-NOT transcription complex subunit 9</fullName>
    </recommendedName>
</protein>
<evidence type="ECO:0008006" key="4">
    <source>
        <dbReference type="Google" id="ProtNLM"/>
    </source>
</evidence>
<dbReference type="InterPro" id="IPR016024">
    <property type="entry name" value="ARM-type_fold"/>
</dbReference>
<dbReference type="EMBL" id="CAJZBQ010000038">
    <property type="protein sequence ID" value="CAG9325558.1"/>
    <property type="molecule type" value="Genomic_DNA"/>
</dbReference>
<organism evidence="2 3">
    <name type="scientific">Blepharisma stoltei</name>
    <dbReference type="NCBI Taxonomy" id="1481888"/>
    <lineage>
        <taxon>Eukaryota</taxon>
        <taxon>Sar</taxon>
        <taxon>Alveolata</taxon>
        <taxon>Ciliophora</taxon>
        <taxon>Postciliodesmatophora</taxon>
        <taxon>Heterotrichea</taxon>
        <taxon>Heterotrichida</taxon>
        <taxon>Blepharismidae</taxon>
        <taxon>Blepharisma</taxon>
    </lineage>
</organism>
<accession>A0AAU9JKH9</accession>
<dbReference type="PANTHER" id="PTHR12262">
    <property type="entry name" value="CCR4-NOT TRANSCRIPTION COMPLEX SUBUNIT 9"/>
    <property type="match status" value="1"/>
</dbReference>